<reference evidence="1 2" key="1">
    <citation type="submission" date="2021-02" db="EMBL/GenBank/DDBJ databases">
        <title>Pan-genome distribution and transcriptional activeness of fungal secondary metabolism genes in Aspergillus section Fumigati.</title>
        <authorList>
            <person name="Takahashi H."/>
            <person name="Umemura M."/>
            <person name="Ninomiya A."/>
            <person name="Kusuya Y."/>
            <person name="Urayama S."/>
            <person name="Shimizu M."/>
            <person name="Watanabe A."/>
            <person name="Kamei K."/>
            <person name="Yaguchi T."/>
            <person name="Hagiwara D."/>
        </authorList>
    </citation>
    <scope>NUCLEOTIDE SEQUENCE [LARGE SCALE GENOMIC DNA]</scope>
    <source>
        <strain evidence="1 2">IFM 47045</strain>
    </source>
</reference>
<sequence>MTAIKIHLFGPDLYVPNDECGRQLASDIRLLPKIMKNWNPAMWPALFDASPVGSYNKEMKSSLLSESLAWVRELKEPPPQLRVLDAPPRLGFVARSKVFVPAMAEIMEVPRTQFGYAMADLGFGYTWGSLDTRRLCQACLRGSCAASMFTICSDYYEFLPRSPEVDPAMETMAELVAGYIRHVHQEHAEDQLERKIMDAWLMCILTAYLDILRPHDGSKLLCPDNELCSIKFRLVSSSFFASTLQQLNAAQGPSTEDLDIVTAVASVSCAIHDVCDRRHDNIGNVYYNLLTIVSVHTGLESVDILRRFCVDVWAWAINHDAEWILHATGRVFISQIYTARYQNDVLLDHLTAPDPCSRPVVDPYGDPVLNSLNPMPPTATPHNYSIRDRCQDTDRYDEIISSSIAHFEACTSCRSYNSASWQERVQIITAALHTKYTRMDCVNSIASYTILSQPEEFWWAADPAARYTGPTVEWSTKLI</sequence>
<accession>A0A9P3BRQ6</accession>
<evidence type="ECO:0000313" key="1">
    <source>
        <dbReference type="EMBL" id="GIJ99387.1"/>
    </source>
</evidence>
<dbReference type="AlphaFoldDB" id="A0A9P3BRQ6"/>
<name>A0A9P3BRQ6_ASPVI</name>
<organism evidence="1 2">
    <name type="scientific">Aspergillus viridinutans</name>
    <dbReference type="NCBI Taxonomy" id="75553"/>
    <lineage>
        <taxon>Eukaryota</taxon>
        <taxon>Fungi</taxon>
        <taxon>Dikarya</taxon>
        <taxon>Ascomycota</taxon>
        <taxon>Pezizomycotina</taxon>
        <taxon>Eurotiomycetes</taxon>
        <taxon>Eurotiomycetidae</taxon>
        <taxon>Eurotiales</taxon>
        <taxon>Aspergillaceae</taxon>
        <taxon>Aspergillus</taxon>
        <taxon>Aspergillus subgen. Fumigati</taxon>
    </lineage>
</organism>
<dbReference type="Proteomes" id="UP000710440">
    <property type="component" value="Unassembled WGS sequence"/>
</dbReference>
<protein>
    <submittedName>
        <fullName evidence="1">Uncharacterized protein</fullName>
    </submittedName>
</protein>
<dbReference type="EMBL" id="BOPL01000001">
    <property type="protein sequence ID" value="GIJ99387.1"/>
    <property type="molecule type" value="Genomic_DNA"/>
</dbReference>
<keyword evidence="2" id="KW-1185">Reference proteome</keyword>
<dbReference type="OrthoDB" id="4378483at2759"/>
<comment type="caution">
    <text evidence="1">The sequence shown here is derived from an EMBL/GenBank/DDBJ whole genome shotgun (WGS) entry which is preliminary data.</text>
</comment>
<proteinExistence type="predicted"/>
<dbReference type="GeneID" id="66929501"/>
<evidence type="ECO:0000313" key="2">
    <source>
        <dbReference type="Proteomes" id="UP000710440"/>
    </source>
</evidence>
<gene>
    <name evidence="1" type="ORF">Aspvir_001519</name>
</gene>
<dbReference type="RefSeq" id="XP_043122574.1">
    <property type="nucleotide sequence ID" value="XM_043266639.1"/>
</dbReference>